<dbReference type="Proteomes" id="UP000238322">
    <property type="component" value="Unassembled WGS sequence"/>
</dbReference>
<accession>A0A2S8F8M3</accession>
<protein>
    <recommendedName>
        <fullName evidence="5">Glycosyl transferase family 1 domain-containing protein</fullName>
    </recommendedName>
</protein>
<dbReference type="Pfam" id="PF13692">
    <property type="entry name" value="Glyco_trans_1_4"/>
    <property type="match status" value="1"/>
</dbReference>
<dbReference type="SUPFAM" id="SSF53756">
    <property type="entry name" value="UDP-Glycosyltransferase/glycogen phosphorylase"/>
    <property type="match status" value="1"/>
</dbReference>
<keyword evidence="1" id="KW-0328">Glycosyltransferase</keyword>
<dbReference type="Gene3D" id="3.40.50.2000">
    <property type="entry name" value="Glycogen Phosphorylase B"/>
    <property type="match status" value="1"/>
</dbReference>
<reference evidence="3 4" key="1">
    <citation type="submission" date="2018-02" db="EMBL/GenBank/DDBJ databases">
        <title>Comparative genomes isolates from brazilian mangrove.</title>
        <authorList>
            <person name="Araujo J.E."/>
            <person name="Taketani R.G."/>
            <person name="Silva M.C.P."/>
            <person name="Loureco M.V."/>
            <person name="Andreote F.D."/>
        </authorList>
    </citation>
    <scope>NUCLEOTIDE SEQUENCE [LARGE SCALE GENOMIC DNA]</scope>
    <source>
        <strain evidence="3 4">Hex-1 MGV</strain>
    </source>
</reference>
<dbReference type="GO" id="GO:0016757">
    <property type="term" value="F:glycosyltransferase activity"/>
    <property type="evidence" value="ECO:0007669"/>
    <property type="project" value="UniProtKB-KW"/>
</dbReference>
<evidence type="ECO:0000256" key="1">
    <source>
        <dbReference type="ARBA" id="ARBA00022676"/>
    </source>
</evidence>
<sequence>MCVKKKRALITHYHCHVDPQSGDAIRLRDLSETLAEHGWEVRVFCGPSSGREMSSDELLDEQGIQFKKYSATNSDVPFELLMFRAFGVNCGLWAPQMPHSASESDVREAWLYSCRELIETWKPNHVIMHGLFAMSEPVMTMATQVGATRIACYDTSLSTSEDLYADADITLATSSHQRRRLHHGLRQDSLLLDPLLPVRRYSCDVNERRESFLTFVEPQTKGIWIYAKIAEVLQYRRPDIPLLIVGDQNVPAYLESTGARISTQRLTFLRQHTITKEYLNETRLLLAPSVAGDTCNPIVSAAIANGIPVIGSNRGTLSEVIGDAGLSLNLPNQFTLESCELPSLADISSWLEAIVLLWDDREARKQLGQSGQGRSRQWSVKPLLERLESL</sequence>
<dbReference type="PANTHER" id="PTHR12526:SF510">
    <property type="entry name" value="D-INOSITOL 3-PHOSPHATE GLYCOSYLTRANSFERASE"/>
    <property type="match status" value="1"/>
</dbReference>
<proteinExistence type="predicted"/>
<evidence type="ECO:0000313" key="4">
    <source>
        <dbReference type="Proteomes" id="UP000238322"/>
    </source>
</evidence>
<evidence type="ECO:0008006" key="5">
    <source>
        <dbReference type="Google" id="ProtNLM"/>
    </source>
</evidence>
<keyword evidence="2" id="KW-0808">Transferase</keyword>
<name>A0A2S8F8M3_9BACT</name>
<dbReference type="AlphaFoldDB" id="A0A2S8F8M3"/>
<evidence type="ECO:0000256" key="2">
    <source>
        <dbReference type="ARBA" id="ARBA00022679"/>
    </source>
</evidence>
<organism evidence="3 4">
    <name type="scientific">Blastopirellula marina</name>
    <dbReference type="NCBI Taxonomy" id="124"/>
    <lineage>
        <taxon>Bacteria</taxon>
        <taxon>Pseudomonadati</taxon>
        <taxon>Planctomycetota</taxon>
        <taxon>Planctomycetia</taxon>
        <taxon>Pirellulales</taxon>
        <taxon>Pirellulaceae</taxon>
        <taxon>Blastopirellula</taxon>
    </lineage>
</organism>
<evidence type="ECO:0000313" key="3">
    <source>
        <dbReference type="EMBL" id="PQO28499.1"/>
    </source>
</evidence>
<dbReference type="PANTHER" id="PTHR12526">
    <property type="entry name" value="GLYCOSYLTRANSFERASE"/>
    <property type="match status" value="1"/>
</dbReference>
<gene>
    <name evidence="3" type="ORF">C5Y83_28220</name>
</gene>
<comment type="caution">
    <text evidence="3">The sequence shown here is derived from an EMBL/GenBank/DDBJ whole genome shotgun (WGS) entry which is preliminary data.</text>
</comment>
<dbReference type="EMBL" id="PUHY01000016">
    <property type="protein sequence ID" value="PQO28499.1"/>
    <property type="molecule type" value="Genomic_DNA"/>
</dbReference>